<feature type="compositionally biased region" description="Basic residues" evidence="1">
    <location>
        <begin position="108"/>
        <end position="128"/>
    </location>
</feature>
<sequence length="218" mass="23978">MIDPFSPVSSAFEPSNGPPISAGEHLSYEIILFSRPSFPILPIPRSVRAPRCLSVPLSLGSLAVPCRHRPTCRCGVHPCPKSDNKLPSETRRLESARASHGSAPRFLRLPRPRRRGRHRPGPQHRHGGRGAADLHAEMDRPPDGGRRLFRHRGSGTASRAREDENEVRTETDADRRNSSWPTAAALPSCVVRTSKRLPSFLGGRAADHPDPANTRSLQ</sequence>
<evidence type="ECO:0000313" key="3">
    <source>
        <dbReference type="Proteomes" id="UP001586593"/>
    </source>
</evidence>
<organism evidence="2 3">
    <name type="scientific">Phialemonium thermophilum</name>
    <dbReference type="NCBI Taxonomy" id="223376"/>
    <lineage>
        <taxon>Eukaryota</taxon>
        <taxon>Fungi</taxon>
        <taxon>Dikarya</taxon>
        <taxon>Ascomycota</taxon>
        <taxon>Pezizomycotina</taxon>
        <taxon>Sordariomycetes</taxon>
        <taxon>Sordariomycetidae</taxon>
        <taxon>Cephalothecales</taxon>
        <taxon>Cephalothecaceae</taxon>
        <taxon>Phialemonium</taxon>
    </lineage>
</organism>
<feature type="compositionally biased region" description="Basic and acidic residues" evidence="1">
    <location>
        <begin position="159"/>
        <end position="177"/>
    </location>
</feature>
<reference evidence="2 3" key="1">
    <citation type="journal article" date="2024" name="Commun. Biol.">
        <title>Comparative genomic analysis of thermophilic fungi reveals convergent evolutionary adaptations and gene losses.</title>
        <authorList>
            <person name="Steindorff A.S."/>
            <person name="Aguilar-Pontes M.V."/>
            <person name="Robinson A.J."/>
            <person name="Andreopoulos B."/>
            <person name="LaButti K."/>
            <person name="Kuo A."/>
            <person name="Mondo S."/>
            <person name="Riley R."/>
            <person name="Otillar R."/>
            <person name="Haridas S."/>
            <person name="Lipzen A."/>
            <person name="Grimwood J."/>
            <person name="Schmutz J."/>
            <person name="Clum A."/>
            <person name="Reid I.D."/>
            <person name="Moisan M.C."/>
            <person name="Butler G."/>
            <person name="Nguyen T.T.M."/>
            <person name="Dewar K."/>
            <person name="Conant G."/>
            <person name="Drula E."/>
            <person name="Henrissat B."/>
            <person name="Hansel C."/>
            <person name="Singer S."/>
            <person name="Hutchinson M.I."/>
            <person name="de Vries R.P."/>
            <person name="Natvig D.O."/>
            <person name="Powell A.J."/>
            <person name="Tsang A."/>
            <person name="Grigoriev I.V."/>
        </authorList>
    </citation>
    <scope>NUCLEOTIDE SEQUENCE [LARGE SCALE GENOMIC DNA]</scope>
    <source>
        <strain evidence="2 3">ATCC 24622</strain>
    </source>
</reference>
<feature type="region of interest" description="Disordered" evidence="1">
    <location>
        <begin position="77"/>
        <end position="192"/>
    </location>
</feature>
<feature type="compositionally biased region" description="Basic and acidic residues" evidence="1">
    <location>
        <begin position="80"/>
        <end position="97"/>
    </location>
</feature>
<feature type="compositionally biased region" description="Basic and acidic residues" evidence="1">
    <location>
        <begin position="132"/>
        <end position="146"/>
    </location>
</feature>
<evidence type="ECO:0000256" key="1">
    <source>
        <dbReference type="SAM" id="MobiDB-lite"/>
    </source>
</evidence>
<accession>A0ABR3VTE3</accession>
<name>A0ABR3VTE3_9PEZI</name>
<gene>
    <name evidence="2" type="ORF">VTK73DRAFT_1477</name>
</gene>
<evidence type="ECO:0000313" key="2">
    <source>
        <dbReference type="EMBL" id="KAL1844939.1"/>
    </source>
</evidence>
<keyword evidence="3" id="KW-1185">Reference proteome</keyword>
<dbReference type="Proteomes" id="UP001586593">
    <property type="component" value="Unassembled WGS sequence"/>
</dbReference>
<proteinExistence type="predicted"/>
<protein>
    <submittedName>
        <fullName evidence="2">Uncharacterized protein</fullName>
    </submittedName>
</protein>
<dbReference type="EMBL" id="JAZHXJ010001360">
    <property type="protein sequence ID" value="KAL1844939.1"/>
    <property type="molecule type" value="Genomic_DNA"/>
</dbReference>
<comment type="caution">
    <text evidence="2">The sequence shown here is derived from an EMBL/GenBank/DDBJ whole genome shotgun (WGS) entry which is preliminary data.</text>
</comment>